<feature type="transmembrane region" description="Helical" evidence="7">
    <location>
        <begin position="201"/>
        <end position="220"/>
    </location>
</feature>
<evidence type="ECO:0000256" key="4">
    <source>
        <dbReference type="ARBA" id="ARBA00023136"/>
    </source>
</evidence>
<dbReference type="PANTHER" id="PTHR33048:SF158">
    <property type="entry name" value="MEMBRANE PROTEIN PTH11-LIKE, PUTATIVE-RELATED"/>
    <property type="match status" value="1"/>
</dbReference>
<feature type="transmembrane region" description="Helical" evidence="7">
    <location>
        <begin position="30"/>
        <end position="53"/>
    </location>
</feature>
<reference evidence="9 10" key="1">
    <citation type="submission" date="2018-05" db="EMBL/GenBank/DDBJ databases">
        <title>Genome sequencing and assembly of the regulated plant pathogen Lachnellula willkommii and related sister species for the development of diagnostic species identification markers.</title>
        <authorList>
            <person name="Giroux E."/>
            <person name="Bilodeau G."/>
        </authorList>
    </citation>
    <scope>NUCLEOTIDE SEQUENCE [LARGE SCALE GENOMIC DNA]</scope>
    <source>
        <strain evidence="9 10">CBS 268.59</strain>
    </source>
</reference>
<feature type="compositionally biased region" description="Polar residues" evidence="6">
    <location>
        <begin position="393"/>
        <end position="408"/>
    </location>
</feature>
<comment type="similarity">
    <text evidence="5">Belongs to the SAT4 family.</text>
</comment>
<dbReference type="Pfam" id="PF20684">
    <property type="entry name" value="Fung_rhodopsin"/>
    <property type="match status" value="1"/>
</dbReference>
<dbReference type="AlphaFoldDB" id="A0A8T9C2W8"/>
<dbReference type="InterPro" id="IPR049326">
    <property type="entry name" value="Rhodopsin_dom_fungi"/>
</dbReference>
<comment type="caution">
    <text evidence="9">The sequence shown here is derived from an EMBL/GenBank/DDBJ whole genome shotgun (WGS) entry which is preliminary data.</text>
</comment>
<dbReference type="PANTHER" id="PTHR33048">
    <property type="entry name" value="PTH11-LIKE INTEGRAL MEMBRANE PROTEIN (AFU_ORTHOLOGUE AFUA_5G11245)"/>
    <property type="match status" value="1"/>
</dbReference>
<feature type="transmembrane region" description="Helical" evidence="7">
    <location>
        <begin position="65"/>
        <end position="87"/>
    </location>
</feature>
<evidence type="ECO:0000256" key="5">
    <source>
        <dbReference type="ARBA" id="ARBA00038359"/>
    </source>
</evidence>
<feature type="transmembrane region" description="Helical" evidence="7">
    <location>
        <begin position="232"/>
        <end position="252"/>
    </location>
</feature>
<gene>
    <name evidence="9" type="ORF">LSUE1_G004229</name>
</gene>
<keyword evidence="2 7" id="KW-0812">Transmembrane</keyword>
<accession>A0A8T9C2W8</accession>
<proteinExistence type="inferred from homology"/>
<evidence type="ECO:0000259" key="8">
    <source>
        <dbReference type="Pfam" id="PF20684"/>
    </source>
</evidence>
<keyword evidence="3 7" id="KW-1133">Transmembrane helix</keyword>
<feature type="transmembrane region" description="Helical" evidence="7">
    <location>
        <begin position="147"/>
        <end position="166"/>
    </location>
</feature>
<dbReference type="InterPro" id="IPR052337">
    <property type="entry name" value="SAT4-like"/>
</dbReference>
<keyword evidence="4 7" id="KW-0472">Membrane</keyword>
<feature type="region of interest" description="Disordered" evidence="6">
    <location>
        <begin position="386"/>
        <end position="408"/>
    </location>
</feature>
<comment type="subcellular location">
    <subcellularLocation>
        <location evidence="1">Membrane</location>
        <topology evidence="1">Multi-pass membrane protein</topology>
    </subcellularLocation>
</comment>
<dbReference type="Proteomes" id="UP000469558">
    <property type="component" value="Unassembled WGS sequence"/>
</dbReference>
<evidence type="ECO:0000256" key="3">
    <source>
        <dbReference type="ARBA" id="ARBA00022989"/>
    </source>
</evidence>
<feature type="domain" description="Rhodopsin" evidence="8">
    <location>
        <begin position="49"/>
        <end position="293"/>
    </location>
</feature>
<protein>
    <recommendedName>
        <fullName evidence="8">Rhodopsin domain-containing protein</fullName>
    </recommendedName>
</protein>
<evidence type="ECO:0000256" key="2">
    <source>
        <dbReference type="ARBA" id="ARBA00022692"/>
    </source>
</evidence>
<feature type="transmembrane region" description="Helical" evidence="7">
    <location>
        <begin position="118"/>
        <end position="140"/>
    </location>
</feature>
<evidence type="ECO:0000313" key="10">
    <source>
        <dbReference type="Proteomes" id="UP000469558"/>
    </source>
</evidence>
<evidence type="ECO:0000256" key="7">
    <source>
        <dbReference type="SAM" id="Phobius"/>
    </source>
</evidence>
<evidence type="ECO:0000313" key="9">
    <source>
        <dbReference type="EMBL" id="TVY78302.1"/>
    </source>
</evidence>
<keyword evidence="10" id="KW-1185">Reference proteome</keyword>
<name>A0A8T9C2W8_9HELO</name>
<dbReference type="EMBL" id="QGMK01000799">
    <property type="protein sequence ID" value="TVY78302.1"/>
    <property type="molecule type" value="Genomic_DNA"/>
</dbReference>
<organism evidence="9 10">
    <name type="scientific">Lachnellula suecica</name>
    <dbReference type="NCBI Taxonomy" id="602035"/>
    <lineage>
        <taxon>Eukaryota</taxon>
        <taxon>Fungi</taxon>
        <taxon>Dikarya</taxon>
        <taxon>Ascomycota</taxon>
        <taxon>Pezizomycotina</taxon>
        <taxon>Leotiomycetes</taxon>
        <taxon>Helotiales</taxon>
        <taxon>Lachnaceae</taxon>
        <taxon>Lachnellula</taxon>
    </lineage>
</organism>
<dbReference type="OrthoDB" id="5342292at2759"/>
<evidence type="ECO:0000256" key="6">
    <source>
        <dbReference type="SAM" id="MobiDB-lite"/>
    </source>
</evidence>
<dbReference type="GO" id="GO:0016020">
    <property type="term" value="C:membrane"/>
    <property type="evidence" value="ECO:0007669"/>
    <property type="project" value="UniProtKB-SubCell"/>
</dbReference>
<feature type="region of interest" description="Disordered" evidence="6">
    <location>
        <begin position="320"/>
        <end position="346"/>
    </location>
</feature>
<sequence>MDSGYLDSTPVRPPPPGQVSNFVDPVSRSYQLVIIIGVFTALVSIFVLLRLYIRLGVTKSYGIDDWLCTAATILTLSYSALILKLLWKPGGGILGIHLWDVSISQFIKYQKGSLADSILIRICSTTIKVAFFAFYLRLFAVVRHIRVMAWVGIAVVTTFCVAFVVADAVLCSPWPGEHGWVDPDMVHRCGTKATKLITGASYFNVITDFYILFIPLHQVVTLNVSRAKKIGLCMIFLTGLLACGAALTNLIIRQNKHIFKGEDFSWTLVPVYATSIVEINVGLLCHSMPVIFVPLYGRFKQLGNSLSSWVRERRKRRPSSAESYSNLASPDNNTPPQIPDIPSRNDLSGIRTFIRNVYRSEGQTSRREEATLPTVNELTTADISYHNELKSMLPSQSEKSRPTTDQST</sequence>
<evidence type="ECO:0000256" key="1">
    <source>
        <dbReference type="ARBA" id="ARBA00004141"/>
    </source>
</evidence>
<feature type="compositionally biased region" description="Polar residues" evidence="6">
    <location>
        <begin position="320"/>
        <end position="335"/>
    </location>
</feature>